<feature type="compositionally biased region" description="Basic and acidic residues" evidence="1">
    <location>
        <begin position="162"/>
        <end position="173"/>
    </location>
</feature>
<feature type="region of interest" description="Disordered" evidence="1">
    <location>
        <begin position="121"/>
        <end position="201"/>
    </location>
</feature>
<accession>A0A319EZA1</accession>
<feature type="compositionally biased region" description="Polar residues" evidence="1">
    <location>
        <begin position="180"/>
        <end position="191"/>
    </location>
</feature>
<dbReference type="Proteomes" id="UP000247810">
    <property type="component" value="Unassembled WGS sequence"/>
</dbReference>
<gene>
    <name evidence="2" type="ORF">BO71DRAFT_396187</name>
</gene>
<dbReference type="AlphaFoldDB" id="A0A319EZA1"/>
<protein>
    <submittedName>
        <fullName evidence="2">Uncharacterized protein</fullName>
    </submittedName>
</protein>
<organism evidence="2 3">
    <name type="scientific">Aspergillus ellipticus CBS 707.79</name>
    <dbReference type="NCBI Taxonomy" id="1448320"/>
    <lineage>
        <taxon>Eukaryota</taxon>
        <taxon>Fungi</taxon>
        <taxon>Dikarya</taxon>
        <taxon>Ascomycota</taxon>
        <taxon>Pezizomycotina</taxon>
        <taxon>Eurotiomycetes</taxon>
        <taxon>Eurotiomycetidae</taxon>
        <taxon>Eurotiales</taxon>
        <taxon>Aspergillaceae</taxon>
        <taxon>Aspergillus</taxon>
        <taxon>Aspergillus subgen. Circumdati</taxon>
    </lineage>
</organism>
<reference evidence="2 3" key="1">
    <citation type="submission" date="2018-02" db="EMBL/GenBank/DDBJ databases">
        <title>The genomes of Aspergillus section Nigri reveals drivers in fungal speciation.</title>
        <authorList>
            <consortium name="DOE Joint Genome Institute"/>
            <person name="Vesth T.C."/>
            <person name="Nybo J."/>
            <person name="Theobald S."/>
            <person name="Brandl J."/>
            <person name="Frisvad J.C."/>
            <person name="Nielsen K.F."/>
            <person name="Lyhne E.K."/>
            <person name="Kogle M.E."/>
            <person name="Kuo A."/>
            <person name="Riley R."/>
            <person name="Clum A."/>
            <person name="Nolan M."/>
            <person name="Lipzen A."/>
            <person name="Salamov A."/>
            <person name="Henrissat B."/>
            <person name="Wiebenga A."/>
            <person name="De vries R.P."/>
            <person name="Grigoriev I.V."/>
            <person name="Mortensen U.H."/>
            <person name="Andersen M.R."/>
            <person name="Baker S.E."/>
        </authorList>
    </citation>
    <scope>NUCLEOTIDE SEQUENCE [LARGE SCALE GENOMIC DNA]</scope>
    <source>
        <strain evidence="2 3">CBS 707.79</strain>
    </source>
</reference>
<feature type="compositionally biased region" description="Low complexity" evidence="1">
    <location>
        <begin position="144"/>
        <end position="156"/>
    </location>
</feature>
<evidence type="ECO:0000313" key="3">
    <source>
        <dbReference type="Proteomes" id="UP000247810"/>
    </source>
</evidence>
<keyword evidence="3" id="KW-1185">Reference proteome</keyword>
<evidence type="ECO:0000313" key="2">
    <source>
        <dbReference type="EMBL" id="PYH97362.1"/>
    </source>
</evidence>
<dbReference type="VEuPathDB" id="FungiDB:BO71DRAFT_396187"/>
<dbReference type="OrthoDB" id="4510598at2759"/>
<sequence>MCFYQPNKPPCTCTFYQLIAPCPNARKFPSPNANPAPLIYTCPQRYFARGVGQRHCVKCCGLYSPIADDMALRLGPPAGLATPSSSAAGNTASELGNPNNIDPLLFLPPSSFVDTGVAKENDKMLKNPPGPAFSSEERGSPLGASVSSVSVSAPAVMTGSRSQEKAEVGEPRPKTRLGGRTNTRSRAQMSYEQGVDLEGMSEEDLSTVKLLRDVEELMKKVTEADASRGST</sequence>
<proteinExistence type="predicted"/>
<evidence type="ECO:0000256" key="1">
    <source>
        <dbReference type="SAM" id="MobiDB-lite"/>
    </source>
</evidence>
<dbReference type="EMBL" id="KZ825825">
    <property type="protein sequence ID" value="PYH97362.1"/>
    <property type="molecule type" value="Genomic_DNA"/>
</dbReference>
<name>A0A319EZA1_9EURO</name>